<accession>A0ABR4JTT2</accession>
<keyword evidence="2" id="KW-0472">Membrane</keyword>
<dbReference type="EMBL" id="JBFXLR010000046">
    <property type="protein sequence ID" value="KAL2843441.1"/>
    <property type="molecule type" value="Genomic_DNA"/>
</dbReference>
<feature type="chain" id="PRO_5046933544" evidence="3">
    <location>
        <begin position="23"/>
        <end position="520"/>
    </location>
</feature>
<organism evidence="4 5">
    <name type="scientific">Aspergillus pseudodeflectus</name>
    <dbReference type="NCBI Taxonomy" id="176178"/>
    <lineage>
        <taxon>Eukaryota</taxon>
        <taxon>Fungi</taxon>
        <taxon>Dikarya</taxon>
        <taxon>Ascomycota</taxon>
        <taxon>Pezizomycotina</taxon>
        <taxon>Eurotiomycetes</taxon>
        <taxon>Eurotiomycetidae</taxon>
        <taxon>Eurotiales</taxon>
        <taxon>Aspergillaceae</taxon>
        <taxon>Aspergillus</taxon>
        <taxon>Aspergillus subgen. Nidulantes</taxon>
    </lineage>
</organism>
<comment type="caution">
    <text evidence="4">The sequence shown here is derived from an EMBL/GenBank/DDBJ whole genome shotgun (WGS) entry which is preliminary data.</text>
</comment>
<feature type="compositionally biased region" description="Pro residues" evidence="1">
    <location>
        <begin position="403"/>
        <end position="413"/>
    </location>
</feature>
<proteinExistence type="predicted"/>
<reference evidence="4 5" key="1">
    <citation type="submission" date="2024-07" db="EMBL/GenBank/DDBJ databases">
        <title>Section-level genome sequencing and comparative genomics of Aspergillus sections Usti and Cavernicolus.</title>
        <authorList>
            <consortium name="Lawrence Berkeley National Laboratory"/>
            <person name="Nybo J.L."/>
            <person name="Vesth T.C."/>
            <person name="Theobald S."/>
            <person name="Frisvad J.C."/>
            <person name="Larsen T.O."/>
            <person name="Kjaerboelling I."/>
            <person name="Rothschild-Mancinelli K."/>
            <person name="Lyhne E.K."/>
            <person name="Kogle M.E."/>
            <person name="Barry K."/>
            <person name="Clum A."/>
            <person name="Na H."/>
            <person name="Ledsgaard L."/>
            <person name="Lin J."/>
            <person name="Lipzen A."/>
            <person name="Kuo A."/>
            <person name="Riley R."/>
            <person name="Mondo S."/>
            <person name="LaButti K."/>
            <person name="Haridas S."/>
            <person name="Pangalinan J."/>
            <person name="Salamov A.A."/>
            <person name="Simmons B.A."/>
            <person name="Magnuson J.K."/>
            <person name="Chen J."/>
            <person name="Drula E."/>
            <person name="Henrissat B."/>
            <person name="Wiebenga A."/>
            <person name="Lubbers R.J."/>
            <person name="Gomes A.C."/>
            <person name="Macurrencykelacurrency M.R."/>
            <person name="Stajich J."/>
            <person name="Grigoriev I.V."/>
            <person name="Mortensen U.H."/>
            <person name="De vries R.P."/>
            <person name="Baker S.E."/>
            <person name="Andersen M.R."/>
        </authorList>
    </citation>
    <scope>NUCLEOTIDE SEQUENCE [LARGE SCALE GENOMIC DNA]</scope>
    <source>
        <strain evidence="4 5">CBS 756.74</strain>
    </source>
</reference>
<dbReference type="RefSeq" id="XP_070895619.1">
    <property type="nucleotide sequence ID" value="XM_071046556.1"/>
</dbReference>
<evidence type="ECO:0000313" key="5">
    <source>
        <dbReference type="Proteomes" id="UP001610444"/>
    </source>
</evidence>
<dbReference type="Proteomes" id="UP001610444">
    <property type="component" value="Unassembled WGS sequence"/>
</dbReference>
<feature type="region of interest" description="Disordered" evidence="1">
    <location>
        <begin position="454"/>
        <end position="520"/>
    </location>
</feature>
<protein>
    <submittedName>
        <fullName evidence="4">Uncharacterized protein</fullName>
    </submittedName>
</protein>
<keyword evidence="3" id="KW-0732">Signal</keyword>
<keyword evidence="2" id="KW-0812">Transmembrane</keyword>
<keyword evidence="5" id="KW-1185">Reference proteome</keyword>
<evidence type="ECO:0000256" key="3">
    <source>
        <dbReference type="SAM" id="SignalP"/>
    </source>
</evidence>
<evidence type="ECO:0000256" key="1">
    <source>
        <dbReference type="SAM" id="MobiDB-lite"/>
    </source>
</evidence>
<feature type="signal peptide" evidence="3">
    <location>
        <begin position="1"/>
        <end position="22"/>
    </location>
</feature>
<feature type="transmembrane region" description="Helical" evidence="2">
    <location>
        <begin position="427"/>
        <end position="447"/>
    </location>
</feature>
<evidence type="ECO:0000313" key="4">
    <source>
        <dbReference type="EMBL" id="KAL2843441.1"/>
    </source>
</evidence>
<sequence length="520" mass="55349">MVHSTTSVAVLLVGALPLATLARECRTNETSPEGYFPRMDLTSPSQLSQFSECDTLTGYIHVSPDFKGTLELPASVTNFSGYITRNYGQPTDGLEAVILPNVRSMESIELYGAYGVKSVSAPRLETLGRLVVEQAVEEGASLEFGALWEVETIALAGYWSSISFPSLEKISFSMSVHTDPSREATDVLVPVDIDLPVLKEAGQLSLYGQIKSLSTPLVEVLGRGNHHYYTLRLRANYTAMEGVFLPALRELYGEFRVNGSVSAVDLGGMKNASAPIKIDVETPIEIYSGLENAGRIFVRGPLAVINFTNLTTAADLNITTTSSTLLSCPRALVDIYRYFSDPDEPAFCNAESLSAAGENPYRDPNYTPSYPVTGYATVTSDSASTSTWGYGYGSTPTPWWSPTPTPVYSPTPTPGGGGGKLSSGAEAAIATVAVVVGLVGIGGWVFVRRRNKRARADGGANEGNAAGAGGSELGPVVAAGAGYTTTTSRRGDDGEEEERLPRHSADVAPPPYSREEPRKA</sequence>
<evidence type="ECO:0000256" key="2">
    <source>
        <dbReference type="SAM" id="Phobius"/>
    </source>
</evidence>
<feature type="region of interest" description="Disordered" evidence="1">
    <location>
        <begin position="403"/>
        <end position="422"/>
    </location>
</feature>
<name>A0ABR4JTT2_9EURO</name>
<gene>
    <name evidence="4" type="ORF">BJX68DRAFT_270173</name>
</gene>
<dbReference type="GeneID" id="98161720"/>
<keyword evidence="2" id="KW-1133">Transmembrane helix</keyword>